<keyword evidence="4 6" id="KW-0472">Membrane</keyword>
<feature type="transmembrane region" description="Helical" evidence="6">
    <location>
        <begin position="107"/>
        <end position="129"/>
    </location>
</feature>
<evidence type="ECO:0000256" key="6">
    <source>
        <dbReference type="SAM" id="Phobius"/>
    </source>
</evidence>
<dbReference type="OrthoDB" id="444631at2759"/>
<dbReference type="Proteomes" id="UP000275078">
    <property type="component" value="Unassembled WGS sequence"/>
</dbReference>
<evidence type="ECO:0000256" key="1">
    <source>
        <dbReference type="ARBA" id="ARBA00004141"/>
    </source>
</evidence>
<gene>
    <name evidence="8" type="ORF">BJ508DRAFT_71098</name>
</gene>
<feature type="transmembrane region" description="Helical" evidence="6">
    <location>
        <begin position="62"/>
        <end position="87"/>
    </location>
</feature>
<proteinExistence type="inferred from homology"/>
<accession>A0A3N4IF72</accession>
<evidence type="ECO:0000256" key="3">
    <source>
        <dbReference type="ARBA" id="ARBA00022989"/>
    </source>
</evidence>
<organism evidence="8 9">
    <name type="scientific">Ascobolus immersus RN42</name>
    <dbReference type="NCBI Taxonomy" id="1160509"/>
    <lineage>
        <taxon>Eukaryota</taxon>
        <taxon>Fungi</taxon>
        <taxon>Dikarya</taxon>
        <taxon>Ascomycota</taxon>
        <taxon>Pezizomycotina</taxon>
        <taxon>Pezizomycetes</taxon>
        <taxon>Pezizales</taxon>
        <taxon>Ascobolaceae</taxon>
        <taxon>Ascobolus</taxon>
    </lineage>
</organism>
<evidence type="ECO:0000313" key="9">
    <source>
        <dbReference type="Proteomes" id="UP000275078"/>
    </source>
</evidence>
<dbReference type="InterPro" id="IPR052337">
    <property type="entry name" value="SAT4-like"/>
</dbReference>
<dbReference type="InterPro" id="IPR049326">
    <property type="entry name" value="Rhodopsin_dom_fungi"/>
</dbReference>
<dbReference type="AlphaFoldDB" id="A0A3N4IF72"/>
<feature type="transmembrane region" description="Helical" evidence="6">
    <location>
        <begin position="141"/>
        <end position="162"/>
    </location>
</feature>
<dbReference type="EMBL" id="ML119665">
    <property type="protein sequence ID" value="RPA83338.1"/>
    <property type="molecule type" value="Genomic_DNA"/>
</dbReference>
<keyword evidence="2 6" id="KW-0812">Transmembrane</keyword>
<dbReference type="STRING" id="1160509.A0A3N4IF72"/>
<feature type="transmembrane region" description="Helical" evidence="6">
    <location>
        <begin position="227"/>
        <end position="250"/>
    </location>
</feature>
<dbReference type="PANTHER" id="PTHR33048">
    <property type="entry name" value="PTH11-LIKE INTEGRAL MEMBRANE PROTEIN (AFU_ORTHOLOGUE AFUA_5G11245)"/>
    <property type="match status" value="1"/>
</dbReference>
<protein>
    <recommendedName>
        <fullName evidence="7">Rhodopsin domain-containing protein</fullName>
    </recommendedName>
</protein>
<evidence type="ECO:0000256" key="2">
    <source>
        <dbReference type="ARBA" id="ARBA00022692"/>
    </source>
</evidence>
<sequence>MGDIFEAWAKLPPPPPPNYVNPEQRASLLRGLVIGLDAVAWFFVVIRLISRRWVLGKLNLEDWLIVVGAVFATGMVVAMSQATRYGVGYHYYDTPLEWYLPQQRSMFSVGMLYNPTLMFIKSSILAFYIRLSPHRHFRWACFFVLFITIAGAIGFSLTAFFACNPIDWQWNPHKYGPENPKSKDVKCLDMLYLSVILGSFNSATDVLILLLPLPMIWKVNLPKRQKFAVSLVFSLGTFVCITSISRTVLIQQTRFIEDSRDYSYDSFMSHLWSITEPTVGIICACLPAIRPILSRLFPRAFSSPFHNKTIDGKIIQDKPNPRKFDPEDTGLSGTTYLSSNYSRNIDSIGYGKTELEQRMHMLQVCRRGSNVEGSKIFTGGPNVEGVHVATAIKGGDSQENFISSADRQGLGGIQKTVEYNVSVYEPAARC</sequence>
<dbReference type="Pfam" id="PF20684">
    <property type="entry name" value="Fung_rhodopsin"/>
    <property type="match status" value="1"/>
</dbReference>
<dbReference type="GO" id="GO:0016020">
    <property type="term" value="C:membrane"/>
    <property type="evidence" value="ECO:0007669"/>
    <property type="project" value="UniProtKB-SubCell"/>
</dbReference>
<keyword evidence="3 6" id="KW-1133">Transmembrane helix</keyword>
<reference evidence="8 9" key="1">
    <citation type="journal article" date="2018" name="Nat. Ecol. Evol.">
        <title>Pezizomycetes genomes reveal the molecular basis of ectomycorrhizal truffle lifestyle.</title>
        <authorList>
            <person name="Murat C."/>
            <person name="Payen T."/>
            <person name="Noel B."/>
            <person name="Kuo A."/>
            <person name="Morin E."/>
            <person name="Chen J."/>
            <person name="Kohler A."/>
            <person name="Krizsan K."/>
            <person name="Balestrini R."/>
            <person name="Da Silva C."/>
            <person name="Montanini B."/>
            <person name="Hainaut M."/>
            <person name="Levati E."/>
            <person name="Barry K.W."/>
            <person name="Belfiori B."/>
            <person name="Cichocki N."/>
            <person name="Clum A."/>
            <person name="Dockter R.B."/>
            <person name="Fauchery L."/>
            <person name="Guy J."/>
            <person name="Iotti M."/>
            <person name="Le Tacon F."/>
            <person name="Lindquist E.A."/>
            <person name="Lipzen A."/>
            <person name="Malagnac F."/>
            <person name="Mello A."/>
            <person name="Molinier V."/>
            <person name="Miyauchi S."/>
            <person name="Poulain J."/>
            <person name="Riccioni C."/>
            <person name="Rubini A."/>
            <person name="Sitrit Y."/>
            <person name="Splivallo R."/>
            <person name="Traeger S."/>
            <person name="Wang M."/>
            <person name="Zifcakova L."/>
            <person name="Wipf D."/>
            <person name="Zambonelli A."/>
            <person name="Paolocci F."/>
            <person name="Nowrousian M."/>
            <person name="Ottonello S."/>
            <person name="Baldrian P."/>
            <person name="Spatafora J.W."/>
            <person name="Henrissat B."/>
            <person name="Nagy L.G."/>
            <person name="Aury J.M."/>
            <person name="Wincker P."/>
            <person name="Grigoriev I.V."/>
            <person name="Bonfante P."/>
            <person name="Martin F.M."/>
        </authorList>
    </citation>
    <scope>NUCLEOTIDE SEQUENCE [LARGE SCALE GENOMIC DNA]</scope>
    <source>
        <strain evidence="8 9">RN42</strain>
    </source>
</reference>
<evidence type="ECO:0000313" key="8">
    <source>
        <dbReference type="EMBL" id="RPA83338.1"/>
    </source>
</evidence>
<feature type="transmembrane region" description="Helical" evidence="6">
    <location>
        <begin position="190"/>
        <end position="215"/>
    </location>
</feature>
<comment type="similarity">
    <text evidence="5">Belongs to the SAT4 family.</text>
</comment>
<evidence type="ECO:0000256" key="4">
    <source>
        <dbReference type="ARBA" id="ARBA00023136"/>
    </source>
</evidence>
<feature type="domain" description="Rhodopsin" evidence="7">
    <location>
        <begin position="46"/>
        <end position="295"/>
    </location>
</feature>
<keyword evidence="9" id="KW-1185">Reference proteome</keyword>
<evidence type="ECO:0000256" key="5">
    <source>
        <dbReference type="ARBA" id="ARBA00038359"/>
    </source>
</evidence>
<name>A0A3N4IF72_ASCIM</name>
<evidence type="ECO:0000259" key="7">
    <source>
        <dbReference type="Pfam" id="PF20684"/>
    </source>
</evidence>
<dbReference type="PANTHER" id="PTHR33048:SF55">
    <property type="entry name" value="INTEGRAL MEMBRANE PROTEIN"/>
    <property type="match status" value="1"/>
</dbReference>
<feature type="transmembrane region" description="Helical" evidence="6">
    <location>
        <begin position="28"/>
        <end position="50"/>
    </location>
</feature>
<comment type="subcellular location">
    <subcellularLocation>
        <location evidence="1">Membrane</location>
        <topology evidence="1">Multi-pass membrane protein</topology>
    </subcellularLocation>
</comment>